<evidence type="ECO:0000313" key="3">
    <source>
        <dbReference type="Proteomes" id="UP000815325"/>
    </source>
</evidence>
<feature type="region of interest" description="Disordered" evidence="1">
    <location>
        <begin position="290"/>
        <end position="343"/>
    </location>
</feature>
<accession>A0ABQ7GGG2</accession>
<sequence>MPPPEGGKTTPTPPNYVPPGGYPYTPSMDPPSRMPPPGDTPPGTTPPGTTSSPDTKPPSYVPPGGYPYTPSMEPPSSMPPPGNGTTPPGDTPPSDTKPPSNVPPGGYPYTPSMEPPSSMPPPGTSPPGDTPPPDAKPPSYVPPELPFTSGKTISIRSPSLGKYCAPDDATKLLMCNQDTRDTGPDNGFLIIGENYVTNKIYEGESILMKVQSKFTVCGVSAKKPGNPMECANPDSEDSTHLAFRFAPAPQPEGKALLQLLPAEGVIPRVKTAPRHQAFDDVEVLEIDSMSAAAEGDEEEERRGGDSDAEEEGDQEHDGKGDGEGAVQESVVERQFSRREEDSLRRKAQMMEWINSFLTSKTLLPVASCSQAHGILRACSTMKQG</sequence>
<reference evidence="2" key="1">
    <citation type="submission" date="2017-08" db="EMBL/GenBank/DDBJ databases">
        <authorList>
            <person name="Polle J.E."/>
            <person name="Barry K."/>
            <person name="Cushman J."/>
            <person name="Schmutz J."/>
            <person name="Tran D."/>
            <person name="Hathwaick L.T."/>
            <person name="Yim W.C."/>
            <person name="Jenkins J."/>
            <person name="Mckie-Krisberg Z.M."/>
            <person name="Prochnik S."/>
            <person name="Lindquist E."/>
            <person name="Dockter R.B."/>
            <person name="Adam C."/>
            <person name="Molina H."/>
            <person name="Bunkerborg J."/>
            <person name="Jin E."/>
            <person name="Buchheim M."/>
            <person name="Magnuson J."/>
        </authorList>
    </citation>
    <scope>NUCLEOTIDE SEQUENCE</scope>
    <source>
        <strain evidence="2">CCAP 19/18</strain>
    </source>
</reference>
<feature type="compositionally biased region" description="Pro residues" evidence="1">
    <location>
        <begin position="28"/>
        <end position="45"/>
    </location>
</feature>
<dbReference type="Proteomes" id="UP000815325">
    <property type="component" value="Unassembled WGS sequence"/>
</dbReference>
<feature type="compositionally biased region" description="Pro residues" evidence="1">
    <location>
        <begin position="113"/>
        <end position="145"/>
    </location>
</feature>
<dbReference type="PRINTS" id="PR01217">
    <property type="entry name" value="PRICHEXTENSN"/>
</dbReference>
<feature type="compositionally biased region" description="Pro residues" evidence="1">
    <location>
        <begin position="72"/>
        <end position="82"/>
    </location>
</feature>
<evidence type="ECO:0000313" key="2">
    <source>
        <dbReference type="EMBL" id="KAF5833694.1"/>
    </source>
</evidence>
<organism evidence="2 3">
    <name type="scientific">Dunaliella salina</name>
    <name type="common">Green alga</name>
    <name type="synonym">Protococcus salinus</name>
    <dbReference type="NCBI Taxonomy" id="3046"/>
    <lineage>
        <taxon>Eukaryota</taxon>
        <taxon>Viridiplantae</taxon>
        <taxon>Chlorophyta</taxon>
        <taxon>core chlorophytes</taxon>
        <taxon>Chlorophyceae</taxon>
        <taxon>CS clade</taxon>
        <taxon>Chlamydomonadales</taxon>
        <taxon>Dunaliellaceae</taxon>
        <taxon>Dunaliella</taxon>
    </lineage>
</organism>
<name>A0ABQ7GGG2_DUNSA</name>
<dbReference type="EMBL" id="MU069796">
    <property type="protein sequence ID" value="KAF5833694.1"/>
    <property type="molecule type" value="Genomic_DNA"/>
</dbReference>
<protein>
    <submittedName>
        <fullName evidence="2">Uncharacterized protein</fullName>
    </submittedName>
</protein>
<evidence type="ECO:0000256" key="1">
    <source>
        <dbReference type="SAM" id="MobiDB-lite"/>
    </source>
</evidence>
<keyword evidence="3" id="KW-1185">Reference proteome</keyword>
<feature type="compositionally biased region" description="Low complexity" evidence="1">
    <location>
        <begin position="83"/>
        <end position="99"/>
    </location>
</feature>
<feature type="compositionally biased region" description="Pro residues" evidence="1">
    <location>
        <begin position="1"/>
        <end position="21"/>
    </location>
</feature>
<feature type="compositionally biased region" description="Basic and acidic residues" evidence="1">
    <location>
        <begin position="330"/>
        <end position="343"/>
    </location>
</feature>
<comment type="caution">
    <text evidence="2">The sequence shown here is derived from an EMBL/GenBank/DDBJ whole genome shotgun (WGS) entry which is preliminary data.</text>
</comment>
<proteinExistence type="predicted"/>
<feature type="region of interest" description="Disordered" evidence="1">
    <location>
        <begin position="1"/>
        <end position="154"/>
    </location>
</feature>
<feature type="compositionally biased region" description="Pro residues" evidence="1">
    <location>
        <begin position="55"/>
        <end position="65"/>
    </location>
</feature>
<gene>
    <name evidence="2" type="ORF">DUNSADRAFT_9927</name>
</gene>